<feature type="domain" description="GGDEF" evidence="3">
    <location>
        <begin position="415"/>
        <end position="540"/>
    </location>
</feature>
<dbReference type="SMART" id="SM00267">
    <property type="entry name" value="GGDEF"/>
    <property type="match status" value="1"/>
</dbReference>
<dbReference type="PROSITE" id="PS50887">
    <property type="entry name" value="GGDEF"/>
    <property type="match status" value="1"/>
</dbReference>
<dbReference type="PANTHER" id="PTHR45138">
    <property type="entry name" value="REGULATORY COMPONENTS OF SENSORY TRANSDUCTION SYSTEM"/>
    <property type="match status" value="1"/>
</dbReference>
<dbReference type="PANTHER" id="PTHR45138:SF9">
    <property type="entry name" value="DIGUANYLATE CYCLASE DGCM-RELATED"/>
    <property type="match status" value="1"/>
</dbReference>
<dbReference type="Gene3D" id="1.25.40.10">
    <property type="entry name" value="Tetratricopeptide repeat domain"/>
    <property type="match status" value="1"/>
</dbReference>
<dbReference type="CDD" id="cd01949">
    <property type="entry name" value="GGDEF"/>
    <property type="match status" value="1"/>
</dbReference>
<comment type="caution">
    <text evidence="4">The sequence shown here is derived from an EMBL/GenBank/DDBJ whole genome shotgun (WGS) entry which is preliminary data.</text>
</comment>
<dbReference type="InterPro" id="IPR011990">
    <property type="entry name" value="TPR-like_helical_dom_sf"/>
</dbReference>
<accession>A0ABW7HG55</accession>
<evidence type="ECO:0000313" key="4">
    <source>
        <dbReference type="EMBL" id="MFG6488899.1"/>
    </source>
</evidence>
<dbReference type="Proteomes" id="UP001606134">
    <property type="component" value="Unassembled WGS sequence"/>
</dbReference>
<dbReference type="InterPro" id="IPR000160">
    <property type="entry name" value="GGDEF_dom"/>
</dbReference>
<gene>
    <name evidence="4" type="ORF">ACG04R_19595</name>
</gene>
<name>A0ABW7HG55_9BURK</name>
<keyword evidence="4" id="KW-0548">Nucleotidyltransferase</keyword>
<dbReference type="Gene3D" id="3.30.70.270">
    <property type="match status" value="1"/>
</dbReference>
<dbReference type="SUPFAM" id="SSF55073">
    <property type="entry name" value="Nucleotide cyclase"/>
    <property type="match status" value="1"/>
</dbReference>
<evidence type="ECO:0000256" key="2">
    <source>
        <dbReference type="ARBA" id="ARBA00034247"/>
    </source>
</evidence>
<reference evidence="4 5" key="1">
    <citation type="submission" date="2024-08" db="EMBL/GenBank/DDBJ databases">
        <authorList>
            <person name="Lu H."/>
        </authorList>
    </citation>
    <scope>NUCLEOTIDE SEQUENCE [LARGE SCALE GENOMIC DNA]</scope>
    <source>
        <strain evidence="4 5">BYS78W</strain>
    </source>
</reference>
<dbReference type="GO" id="GO:0052621">
    <property type="term" value="F:diguanylate cyclase activity"/>
    <property type="evidence" value="ECO:0007669"/>
    <property type="project" value="UniProtKB-EC"/>
</dbReference>
<keyword evidence="4" id="KW-0808">Transferase</keyword>
<evidence type="ECO:0000256" key="1">
    <source>
        <dbReference type="ARBA" id="ARBA00012528"/>
    </source>
</evidence>
<dbReference type="InterPro" id="IPR029787">
    <property type="entry name" value="Nucleotide_cyclase"/>
</dbReference>
<protein>
    <recommendedName>
        <fullName evidence="1">diguanylate cyclase</fullName>
        <ecNumber evidence="1">2.7.7.65</ecNumber>
    </recommendedName>
</protein>
<dbReference type="InterPro" id="IPR043128">
    <property type="entry name" value="Rev_trsase/Diguanyl_cyclase"/>
</dbReference>
<comment type="catalytic activity">
    <reaction evidence="2">
        <text>2 GTP = 3',3'-c-di-GMP + 2 diphosphate</text>
        <dbReference type="Rhea" id="RHEA:24898"/>
        <dbReference type="ChEBI" id="CHEBI:33019"/>
        <dbReference type="ChEBI" id="CHEBI:37565"/>
        <dbReference type="ChEBI" id="CHEBI:58805"/>
        <dbReference type="EC" id="2.7.7.65"/>
    </reaction>
</comment>
<sequence length="540" mass="59936">MHGKGQYVTEGKDDIALHRAHEALQVGDIDQATYLARQVLKSAQASRDVLHEGRALACLADCDRQLSRLRRAHANGQSAVHLLRQAQDLGGEVMALTTLAHVATNLGRVDEAVESALLAVGLSDGLPLSHLQPLVHNYLGVAFFWGQDFGRAEAAFERSADLVHIDEPAASPLQPLLNLAFLEAFRFAVLRFESGIAPPLGKLHTRLADCAEIIERHGDEGLMSGMAEATRSLFHVLKGLAAAWSSDLETAAAELQWCDAWQTRYGRTTWLVGMRRWLETEAAWACNDAGLAAELGREMITAATQSEHEQLACLGHRVVATIERARGHSHAEADELRRLYQREQAIRREALDSRDQAAEWQLQARASADQILRLEFRSRMLERLSLEDSLTRIPNRRALDRQLQSRMTTPTEPGRQTCVALIDVDRFKQINDGFSHHVGDQVLKVVADVLTRSVRTGDFVARMAGDEFVVLFGRATLTEAEQVCARMKSAIQQHDWCAIADGLRVSISVGLEQARADESMQALLQRSDDRMYADKRGRDA</sequence>
<dbReference type="EMBL" id="JBIGIC010000010">
    <property type="protein sequence ID" value="MFG6488899.1"/>
    <property type="molecule type" value="Genomic_DNA"/>
</dbReference>
<dbReference type="InterPro" id="IPR050469">
    <property type="entry name" value="Diguanylate_Cyclase"/>
</dbReference>
<organism evidence="4 5">
    <name type="scientific">Pelomonas candidula</name>
    <dbReference type="NCBI Taxonomy" id="3299025"/>
    <lineage>
        <taxon>Bacteria</taxon>
        <taxon>Pseudomonadati</taxon>
        <taxon>Pseudomonadota</taxon>
        <taxon>Betaproteobacteria</taxon>
        <taxon>Burkholderiales</taxon>
        <taxon>Sphaerotilaceae</taxon>
        <taxon>Roseateles</taxon>
    </lineage>
</organism>
<dbReference type="RefSeq" id="WP_394414691.1">
    <property type="nucleotide sequence ID" value="NZ_JBIGIC010000010.1"/>
</dbReference>
<dbReference type="NCBIfam" id="TIGR00254">
    <property type="entry name" value="GGDEF"/>
    <property type="match status" value="1"/>
</dbReference>
<keyword evidence="5" id="KW-1185">Reference proteome</keyword>
<dbReference type="SUPFAM" id="SSF48452">
    <property type="entry name" value="TPR-like"/>
    <property type="match status" value="1"/>
</dbReference>
<evidence type="ECO:0000313" key="5">
    <source>
        <dbReference type="Proteomes" id="UP001606134"/>
    </source>
</evidence>
<proteinExistence type="predicted"/>
<evidence type="ECO:0000259" key="3">
    <source>
        <dbReference type="PROSITE" id="PS50887"/>
    </source>
</evidence>
<dbReference type="Pfam" id="PF00990">
    <property type="entry name" value="GGDEF"/>
    <property type="match status" value="1"/>
</dbReference>
<dbReference type="EC" id="2.7.7.65" evidence="1"/>